<keyword evidence="10" id="KW-0812">Transmembrane</keyword>
<dbReference type="GO" id="GO:0016301">
    <property type="term" value="F:kinase activity"/>
    <property type="evidence" value="ECO:0007669"/>
    <property type="project" value="UniProtKB-KW"/>
</dbReference>
<evidence type="ECO:0000256" key="8">
    <source>
        <dbReference type="ARBA" id="ARBA00023012"/>
    </source>
</evidence>
<evidence type="ECO:0000256" key="3">
    <source>
        <dbReference type="ARBA" id="ARBA00022553"/>
    </source>
</evidence>
<comment type="catalytic activity">
    <reaction evidence="1">
        <text>ATP + protein L-histidine = ADP + protein N-phospho-L-histidine.</text>
        <dbReference type="EC" id="2.7.13.3"/>
    </reaction>
</comment>
<keyword evidence="4" id="KW-0808">Transferase</keyword>
<sequence>MGKGSAAGLRTVLRTLRADLWTTAVGPPQGVPGTGAAAGAGAAPRSRLREWLPALAVPALLVLAALHVAATNQYAFGYDMGMRTATLLATLQSAAFLVAPLRPVLACWVTTVVMLVVARFADTAHGADADGMFPWTATGLVLQAGVLFAVALRCRPRIAAETLGISVLAGLGYGFFSAEDTTGVPFAVLVLALAAGGGVAVRGRRVARTELAAQEELTAGERARRTLLQERTRIARELHDVVAHHMSVISIQAQVAPHLVQDPPEELKENLAGIRASAVEALAELRRVLGVLRADDGEAGAEAAPPPGLGPGLDPRLDPVLDPGAGPAPGAPARPDDVRHAPQPTLDRLGELADAVRRAGVEVAARTTGKPYALPPGVELSAYRIVQEALSNVVRHAPGARARVEVGYRPAGLTVRVVNTAPERAAPPWAGAGHGLLGMRERAAMLGGELAAGTTPDGGYEVTAMLPVAPAEPSVPPASAAPDGAETP</sequence>
<keyword evidence="6 13" id="KW-0418">Kinase</keyword>
<keyword evidence="5" id="KW-0547">Nucleotide-binding</keyword>
<evidence type="ECO:0000256" key="2">
    <source>
        <dbReference type="ARBA" id="ARBA00012438"/>
    </source>
</evidence>
<dbReference type="PANTHER" id="PTHR24421">
    <property type="entry name" value="NITRATE/NITRITE SENSOR PROTEIN NARX-RELATED"/>
    <property type="match status" value="1"/>
</dbReference>
<feature type="transmembrane region" description="Helical" evidence="10">
    <location>
        <begin position="133"/>
        <end position="151"/>
    </location>
</feature>
<dbReference type="CDD" id="cd16917">
    <property type="entry name" value="HATPase_UhpB-NarQ-NarX-like"/>
    <property type="match status" value="1"/>
</dbReference>
<evidence type="ECO:0000256" key="1">
    <source>
        <dbReference type="ARBA" id="ARBA00000085"/>
    </source>
</evidence>
<comment type="caution">
    <text evidence="13">The sequence shown here is derived from an EMBL/GenBank/DDBJ whole genome shotgun (WGS) entry which is preliminary data.</text>
</comment>
<feature type="transmembrane region" description="Helical" evidence="10">
    <location>
        <begin position="182"/>
        <end position="201"/>
    </location>
</feature>
<organism evidence="13 14">
    <name type="scientific">Streptomyces synnematoformans</name>
    <dbReference type="NCBI Taxonomy" id="415721"/>
    <lineage>
        <taxon>Bacteria</taxon>
        <taxon>Bacillati</taxon>
        <taxon>Actinomycetota</taxon>
        <taxon>Actinomycetes</taxon>
        <taxon>Kitasatosporales</taxon>
        <taxon>Streptomycetaceae</taxon>
        <taxon>Streptomyces</taxon>
    </lineage>
</organism>
<dbReference type="Proteomes" id="UP001500443">
    <property type="component" value="Unassembled WGS sequence"/>
</dbReference>
<reference evidence="13 14" key="1">
    <citation type="journal article" date="2019" name="Int. J. Syst. Evol. Microbiol.">
        <title>The Global Catalogue of Microorganisms (GCM) 10K type strain sequencing project: providing services to taxonomists for standard genome sequencing and annotation.</title>
        <authorList>
            <consortium name="The Broad Institute Genomics Platform"/>
            <consortium name="The Broad Institute Genome Sequencing Center for Infectious Disease"/>
            <person name="Wu L."/>
            <person name="Ma J."/>
        </authorList>
    </citation>
    <scope>NUCLEOTIDE SEQUENCE [LARGE SCALE GENOMIC DNA]</scope>
    <source>
        <strain evidence="13 14">JCM 15481</strain>
    </source>
</reference>
<evidence type="ECO:0000313" key="13">
    <source>
        <dbReference type="EMBL" id="GAA1513490.1"/>
    </source>
</evidence>
<dbReference type="EMBL" id="BAAAPF010000526">
    <property type="protein sequence ID" value="GAA1513490.1"/>
    <property type="molecule type" value="Genomic_DNA"/>
</dbReference>
<feature type="transmembrane region" description="Helical" evidence="10">
    <location>
        <begin position="51"/>
        <end position="70"/>
    </location>
</feature>
<accession>A0ABN2A8A8</accession>
<feature type="domain" description="Histidine kinase/HSP90-like ATPase" evidence="11">
    <location>
        <begin position="378"/>
        <end position="469"/>
    </location>
</feature>
<keyword evidence="3" id="KW-0597">Phosphoprotein</keyword>
<dbReference type="EC" id="2.7.13.3" evidence="2"/>
<dbReference type="Pfam" id="PF02518">
    <property type="entry name" value="HATPase_c"/>
    <property type="match status" value="1"/>
</dbReference>
<evidence type="ECO:0000256" key="9">
    <source>
        <dbReference type="SAM" id="MobiDB-lite"/>
    </source>
</evidence>
<feature type="transmembrane region" description="Helical" evidence="10">
    <location>
        <begin position="158"/>
        <end position="176"/>
    </location>
</feature>
<dbReference type="SUPFAM" id="SSF55874">
    <property type="entry name" value="ATPase domain of HSP90 chaperone/DNA topoisomerase II/histidine kinase"/>
    <property type="match status" value="1"/>
</dbReference>
<dbReference type="PANTHER" id="PTHR24421:SF10">
    <property type="entry name" value="NITRATE_NITRITE SENSOR PROTEIN NARQ"/>
    <property type="match status" value="1"/>
</dbReference>
<keyword evidence="10" id="KW-1133">Transmembrane helix</keyword>
<feature type="domain" description="Signal transduction histidine kinase subgroup 3 dimerisation and phosphoacceptor" evidence="12">
    <location>
        <begin position="230"/>
        <end position="295"/>
    </location>
</feature>
<dbReference type="InterPro" id="IPR036890">
    <property type="entry name" value="HATPase_C_sf"/>
</dbReference>
<keyword evidence="7" id="KW-0067">ATP-binding</keyword>
<name>A0ABN2A8A8_9ACTN</name>
<dbReference type="InterPro" id="IPR003594">
    <property type="entry name" value="HATPase_dom"/>
</dbReference>
<dbReference type="RefSeq" id="WP_344295890.1">
    <property type="nucleotide sequence ID" value="NZ_BAAAPF010000526.1"/>
</dbReference>
<dbReference type="InterPro" id="IPR050482">
    <property type="entry name" value="Sensor_HK_TwoCompSys"/>
</dbReference>
<proteinExistence type="predicted"/>
<dbReference type="Gene3D" id="3.30.565.10">
    <property type="entry name" value="Histidine kinase-like ATPase, C-terminal domain"/>
    <property type="match status" value="1"/>
</dbReference>
<dbReference type="Gene3D" id="1.20.5.1930">
    <property type="match status" value="1"/>
</dbReference>
<evidence type="ECO:0000256" key="6">
    <source>
        <dbReference type="ARBA" id="ARBA00022777"/>
    </source>
</evidence>
<dbReference type="Pfam" id="PF07730">
    <property type="entry name" value="HisKA_3"/>
    <property type="match status" value="1"/>
</dbReference>
<evidence type="ECO:0000259" key="11">
    <source>
        <dbReference type="Pfam" id="PF02518"/>
    </source>
</evidence>
<feature type="compositionally biased region" description="Low complexity" evidence="9">
    <location>
        <begin position="312"/>
        <end position="325"/>
    </location>
</feature>
<keyword evidence="10" id="KW-0472">Membrane</keyword>
<evidence type="ECO:0000313" key="14">
    <source>
        <dbReference type="Proteomes" id="UP001500443"/>
    </source>
</evidence>
<gene>
    <name evidence="13" type="ORF">GCM10009802_66400</name>
</gene>
<evidence type="ECO:0000256" key="5">
    <source>
        <dbReference type="ARBA" id="ARBA00022741"/>
    </source>
</evidence>
<evidence type="ECO:0000256" key="4">
    <source>
        <dbReference type="ARBA" id="ARBA00022679"/>
    </source>
</evidence>
<feature type="region of interest" description="Disordered" evidence="9">
    <location>
        <begin position="298"/>
        <end position="338"/>
    </location>
</feature>
<dbReference type="InterPro" id="IPR011712">
    <property type="entry name" value="Sig_transdc_His_kin_sub3_dim/P"/>
</dbReference>
<protein>
    <recommendedName>
        <fullName evidence="2">histidine kinase</fullName>
        <ecNumber evidence="2">2.7.13.3</ecNumber>
    </recommendedName>
</protein>
<evidence type="ECO:0000256" key="7">
    <source>
        <dbReference type="ARBA" id="ARBA00022840"/>
    </source>
</evidence>
<evidence type="ECO:0000259" key="12">
    <source>
        <dbReference type="Pfam" id="PF07730"/>
    </source>
</evidence>
<keyword evidence="8" id="KW-0902">Two-component regulatory system</keyword>
<evidence type="ECO:0000256" key="10">
    <source>
        <dbReference type="SAM" id="Phobius"/>
    </source>
</evidence>
<keyword evidence="14" id="KW-1185">Reference proteome</keyword>
<feature type="transmembrane region" description="Helical" evidence="10">
    <location>
        <begin position="104"/>
        <end position="121"/>
    </location>
</feature>